<feature type="binding site" evidence="8">
    <location>
        <position position="305"/>
    </location>
    <ligand>
        <name>GTP</name>
        <dbReference type="ChEBI" id="CHEBI:37565"/>
    </ligand>
</feature>
<gene>
    <name evidence="8" type="primary">purA</name>
    <name evidence="11" type="ORF">UBAL3_94320006</name>
</gene>
<comment type="catalytic activity">
    <reaction evidence="8 10">
        <text>IMP + L-aspartate + GTP = N(6)-(1,2-dicarboxyethyl)-AMP + GDP + phosphate + 2 H(+)</text>
        <dbReference type="Rhea" id="RHEA:15753"/>
        <dbReference type="ChEBI" id="CHEBI:15378"/>
        <dbReference type="ChEBI" id="CHEBI:29991"/>
        <dbReference type="ChEBI" id="CHEBI:37565"/>
        <dbReference type="ChEBI" id="CHEBI:43474"/>
        <dbReference type="ChEBI" id="CHEBI:57567"/>
        <dbReference type="ChEBI" id="CHEBI:58053"/>
        <dbReference type="ChEBI" id="CHEBI:58189"/>
        <dbReference type="EC" id="6.3.4.4"/>
    </reaction>
</comment>
<reference evidence="11 12" key="1">
    <citation type="journal article" date="2009" name="Appl. Environ. Microbiol.">
        <title>Community genomic and proteomic analyses of chemoautotrophic iron-oxidizing "Leptospirillum rubarum" (Group II) and "Leptospirillum ferrodiazotrophum" (Group III) bacteria in acid mine drainage biofilms.</title>
        <authorList>
            <person name="Goltsman D.S."/>
            <person name="Denef V.J."/>
            <person name="Singer S.W."/>
            <person name="VerBerkmoes N.C."/>
            <person name="Lefsrud M."/>
            <person name="Mueller R.S."/>
            <person name="Dick G.J."/>
            <person name="Sun C.L."/>
            <person name="Wheeler K.E."/>
            <person name="Zemla A."/>
            <person name="Baker B.J."/>
            <person name="Hauser L."/>
            <person name="Land M."/>
            <person name="Shah M.B."/>
            <person name="Thelen M.P."/>
            <person name="Hettich R.L."/>
            <person name="Banfield J.F."/>
        </authorList>
    </citation>
    <scope>NUCLEOTIDE SEQUENCE [LARGE SCALE GENOMIC DNA]</scope>
</reference>
<feature type="binding site" description="in other chain" evidence="8">
    <location>
        <position position="224"/>
    </location>
    <ligand>
        <name>IMP</name>
        <dbReference type="ChEBI" id="CHEBI:58053"/>
        <note>ligand shared between dimeric partners</note>
    </ligand>
</feature>
<accession>C6HYW4</accession>
<dbReference type="UniPathway" id="UPA00075">
    <property type="reaction ID" value="UER00335"/>
</dbReference>
<dbReference type="SMART" id="SM00788">
    <property type="entry name" value="Adenylsucc_synt"/>
    <property type="match status" value="1"/>
</dbReference>
<dbReference type="InterPro" id="IPR042110">
    <property type="entry name" value="Adenylosuccinate_synth_dom2"/>
</dbReference>
<dbReference type="Gene3D" id="3.90.170.10">
    <property type="entry name" value="Adenylosuccinate Synthetase, subunit A, domain 3"/>
    <property type="match status" value="1"/>
</dbReference>
<keyword evidence="5 8" id="KW-0658">Purine biosynthesis</keyword>
<feature type="binding site" evidence="8">
    <location>
        <begin position="299"/>
        <end position="305"/>
    </location>
    <ligand>
        <name>substrate</name>
    </ligand>
</feature>
<dbReference type="InterPro" id="IPR042109">
    <property type="entry name" value="Adenylosuccinate_synth_dom1"/>
</dbReference>
<comment type="similarity">
    <text evidence="8 10">Belongs to the adenylosuccinate synthetase family.</text>
</comment>
<evidence type="ECO:0000256" key="3">
    <source>
        <dbReference type="ARBA" id="ARBA00022723"/>
    </source>
</evidence>
<feature type="binding site" evidence="8">
    <location>
        <begin position="40"/>
        <end position="42"/>
    </location>
    <ligand>
        <name>GTP</name>
        <dbReference type="ChEBI" id="CHEBI:37565"/>
    </ligand>
</feature>
<dbReference type="Gene3D" id="1.10.300.10">
    <property type="entry name" value="Adenylosuccinate Synthetase, subunit A, domain 2"/>
    <property type="match status" value="1"/>
</dbReference>
<dbReference type="PROSITE" id="PS01266">
    <property type="entry name" value="ADENYLOSUCCIN_SYN_1"/>
    <property type="match status" value="1"/>
</dbReference>
<feature type="binding site" description="in other chain" evidence="8">
    <location>
        <begin position="13"/>
        <end position="16"/>
    </location>
    <ligand>
        <name>IMP</name>
        <dbReference type="ChEBI" id="CHEBI:58053"/>
        <note>ligand shared between dimeric partners</note>
    </ligand>
</feature>
<keyword evidence="8" id="KW-0963">Cytoplasm</keyword>
<feature type="binding site" description="in other chain" evidence="8">
    <location>
        <position position="303"/>
    </location>
    <ligand>
        <name>IMP</name>
        <dbReference type="ChEBI" id="CHEBI:58053"/>
        <note>ligand shared between dimeric partners</note>
    </ligand>
</feature>
<dbReference type="InterPro" id="IPR042111">
    <property type="entry name" value="Adenylosuccinate_synth_dom3"/>
</dbReference>
<sequence length="431" mass="47023">MPNLIVLGTQWGDEGKGKIVDLLTDRADVIVRYQGGHNAGHTIVSGGEKFVLHLIPSGILHPEKLCVIGNGVALDPHAFVEERQMLKSRGISVDKNLRISDACHLILPYHRAIDKQSEISRGSRRIGTTGRGIGPAYVDKMARIGIRLGDLQHPALFREKLTQNLAETNTFLEKLFTAHGLDVESIYNETMALADQILPFADDTALTLHRAIREGKTLLFEGAQGTLLDVDHGTYPFVTSSNASAGGALTGTGVGPTAIDRVLGVTKAYTTRVGSGPFPTELINEAGEYLRTKGQEFGATTGRARRCGWFDAPAVRYACRINGISAIALTKIDVLDALPTLKIATAYEIGGQRVEEFPRRVELLTKARPIYEDHPGWTESTVGAKRFEDLPANARRYIARIEELIEVPVTILSTGVGREETLIRQDPFAAR</sequence>
<protein>
    <recommendedName>
        <fullName evidence="8 10">Adenylosuccinate synthetase</fullName>
        <shortName evidence="8">AMPSase</shortName>
        <shortName evidence="8">AdSS</shortName>
        <ecNumber evidence="8 10">6.3.4.4</ecNumber>
    </recommendedName>
    <alternativeName>
        <fullName evidence="8">IMP--aspartate ligase</fullName>
    </alternativeName>
</protein>
<dbReference type="GO" id="GO:0046040">
    <property type="term" value="P:IMP metabolic process"/>
    <property type="evidence" value="ECO:0007669"/>
    <property type="project" value="TreeGrafter"/>
</dbReference>
<dbReference type="AlphaFoldDB" id="C6HYW4"/>
<organism evidence="11 12">
    <name type="scientific">Leptospirillum ferrodiazotrophum</name>
    <dbReference type="NCBI Taxonomy" id="412449"/>
    <lineage>
        <taxon>Bacteria</taxon>
        <taxon>Pseudomonadati</taxon>
        <taxon>Nitrospirota</taxon>
        <taxon>Nitrospiria</taxon>
        <taxon>Nitrospirales</taxon>
        <taxon>Nitrospiraceae</taxon>
        <taxon>Leptospirillum</taxon>
    </lineage>
</organism>
<dbReference type="Proteomes" id="UP000009374">
    <property type="component" value="Unassembled WGS sequence"/>
</dbReference>
<dbReference type="InterPro" id="IPR018220">
    <property type="entry name" value="Adenylosuccin_syn_GTP-bd"/>
</dbReference>
<dbReference type="InterPro" id="IPR033128">
    <property type="entry name" value="Adenylosuccin_syn_Lys_AS"/>
</dbReference>
<dbReference type="PANTHER" id="PTHR11846:SF0">
    <property type="entry name" value="ADENYLOSUCCINATE SYNTHETASE"/>
    <property type="match status" value="1"/>
</dbReference>
<evidence type="ECO:0000256" key="7">
    <source>
        <dbReference type="ARBA" id="ARBA00023134"/>
    </source>
</evidence>
<evidence type="ECO:0000256" key="2">
    <source>
        <dbReference type="ARBA" id="ARBA00022598"/>
    </source>
</evidence>
<dbReference type="EC" id="6.3.4.4" evidence="8 10"/>
<dbReference type="GO" id="GO:0000287">
    <property type="term" value="F:magnesium ion binding"/>
    <property type="evidence" value="ECO:0007669"/>
    <property type="project" value="UniProtKB-UniRule"/>
</dbReference>
<dbReference type="Pfam" id="PF00709">
    <property type="entry name" value="Adenylsucc_synt"/>
    <property type="match status" value="1"/>
</dbReference>
<dbReference type="GO" id="GO:0005737">
    <property type="term" value="C:cytoplasm"/>
    <property type="evidence" value="ECO:0007669"/>
    <property type="project" value="UniProtKB-SubCell"/>
</dbReference>
<comment type="cofactor">
    <cofactor evidence="8">
        <name>Mg(2+)</name>
        <dbReference type="ChEBI" id="CHEBI:18420"/>
    </cofactor>
    <text evidence="8">Binds 1 Mg(2+) ion per subunit.</text>
</comment>
<evidence type="ECO:0000313" key="12">
    <source>
        <dbReference type="Proteomes" id="UP000009374"/>
    </source>
</evidence>
<proteinExistence type="inferred from homology"/>
<keyword evidence="6 8" id="KW-0460">Magnesium</keyword>
<dbReference type="GO" id="GO:0004019">
    <property type="term" value="F:adenylosuccinate synthase activity"/>
    <property type="evidence" value="ECO:0007669"/>
    <property type="project" value="UniProtKB-UniRule"/>
</dbReference>
<dbReference type="Gene3D" id="3.40.440.10">
    <property type="entry name" value="Adenylosuccinate Synthetase, subunit A, domain 1"/>
    <property type="match status" value="1"/>
</dbReference>
<dbReference type="GO" id="GO:0005525">
    <property type="term" value="F:GTP binding"/>
    <property type="evidence" value="ECO:0007669"/>
    <property type="project" value="UniProtKB-UniRule"/>
</dbReference>
<keyword evidence="12" id="KW-1185">Reference proteome</keyword>
<dbReference type="PANTHER" id="PTHR11846">
    <property type="entry name" value="ADENYLOSUCCINATE SYNTHETASE"/>
    <property type="match status" value="1"/>
</dbReference>
<comment type="pathway">
    <text evidence="8 10">Purine metabolism; AMP biosynthesis via de novo pathway; AMP from IMP: step 1/2.</text>
</comment>
<dbReference type="HAMAP" id="MF_00011">
    <property type="entry name" value="Adenylosucc_synth"/>
    <property type="match status" value="1"/>
</dbReference>
<feature type="binding site" description="in other chain" evidence="8">
    <location>
        <position position="129"/>
    </location>
    <ligand>
        <name>IMP</name>
        <dbReference type="ChEBI" id="CHEBI:58053"/>
        <note>ligand shared between dimeric partners</note>
    </ligand>
</feature>
<feature type="binding site" description="in other chain" evidence="8">
    <location>
        <begin position="38"/>
        <end position="41"/>
    </location>
    <ligand>
        <name>IMP</name>
        <dbReference type="ChEBI" id="CHEBI:58053"/>
        <note>ligand shared between dimeric partners</note>
    </ligand>
</feature>
<evidence type="ECO:0000256" key="4">
    <source>
        <dbReference type="ARBA" id="ARBA00022741"/>
    </source>
</evidence>
<dbReference type="SUPFAM" id="SSF52540">
    <property type="entry name" value="P-loop containing nucleoside triphosphate hydrolases"/>
    <property type="match status" value="1"/>
</dbReference>
<feature type="binding site" evidence="8">
    <location>
        <begin position="331"/>
        <end position="333"/>
    </location>
    <ligand>
        <name>GTP</name>
        <dbReference type="ChEBI" id="CHEBI:37565"/>
    </ligand>
</feature>
<dbReference type="NCBIfam" id="TIGR00184">
    <property type="entry name" value="purA"/>
    <property type="match status" value="1"/>
</dbReference>
<evidence type="ECO:0000256" key="5">
    <source>
        <dbReference type="ARBA" id="ARBA00022755"/>
    </source>
</evidence>
<evidence type="ECO:0000256" key="6">
    <source>
        <dbReference type="ARBA" id="ARBA00022842"/>
    </source>
</evidence>
<dbReference type="GO" id="GO:0044208">
    <property type="term" value="P:'de novo' AMP biosynthetic process"/>
    <property type="evidence" value="ECO:0007669"/>
    <property type="project" value="UniProtKB-UniRule"/>
</dbReference>
<keyword evidence="3 8" id="KW-0479">Metal-binding</keyword>
<dbReference type="FunFam" id="1.10.300.10:FF:000001">
    <property type="entry name" value="Adenylosuccinate synthetase"/>
    <property type="match status" value="1"/>
</dbReference>
<dbReference type="NCBIfam" id="NF002223">
    <property type="entry name" value="PRK01117.1"/>
    <property type="match status" value="1"/>
</dbReference>
<dbReference type="CDD" id="cd03108">
    <property type="entry name" value="AdSS"/>
    <property type="match status" value="1"/>
</dbReference>
<feature type="active site" description="Proton acceptor" evidence="8">
    <location>
        <position position="13"/>
    </location>
</feature>
<dbReference type="PROSITE" id="PS00513">
    <property type="entry name" value="ADENYLOSUCCIN_SYN_2"/>
    <property type="match status" value="1"/>
</dbReference>
<feature type="binding site" evidence="8">
    <location>
        <position position="40"/>
    </location>
    <ligand>
        <name>Mg(2+)</name>
        <dbReference type="ChEBI" id="CHEBI:18420"/>
    </ligand>
</feature>
<comment type="subunit">
    <text evidence="1 8">Homodimer.</text>
</comment>
<dbReference type="InterPro" id="IPR027417">
    <property type="entry name" value="P-loop_NTPase"/>
</dbReference>
<comment type="function">
    <text evidence="8">Plays an important role in the de novo pathway of purine nucleotide biosynthesis. Catalyzes the first committed step in the biosynthesis of AMP from IMP.</text>
</comment>
<comment type="subcellular location">
    <subcellularLocation>
        <location evidence="8">Cytoplasm</location>
    </subcellularLocation>
</comment>
<feature type="binding site" evidence="8">
    <location>
        <position position="13"/>
    </location>
    <ligand>
        <name>Mg(2+)</name>
        <dbReference type="ChEBI" id="CHEBI:18420"/>
    </ligand>
</feature>
<evidence type="ECO:0000256" key="1">
    <source>
        <dbReference type="ARBA" id="ARBA00011738"/>
    </source>
</evidence>
<feature type="binding site" description="in other chain" evidence="8">
    <location>
        <position position="239"/>
    </location>
    <ligand>
        <name>IMP</name>
        <dbReference type="ChEBI" id="CHEBI:58053"/>
        <note>ligand shared between dimeric partners</note>
    </ligand>
</feature>
<feature type="active site" evidence="9">
    <location>
        <position position="140"/>
    </location>
</feature>
<feature type="binding site" evidence="8">
    <location>
        <begin position="413"/>
        <end position="415"/>
    </location>
    <ligand>
        <name>GTP</name>
        <dbReference type="ChEBI" id="CHEBI:37565"/>
    </ligand>
</feature>
<keyword evidence="4 8" id="KW-0547">Nucleotide-binding</keyword>
<dbReference type="InterPro" id="IPR001114">
    <property type="entry name" value="Adenylosuccinate_synthetase"/>
</dbReference>
<feature type="binding site" evidence="8">
    <location>
        <position position="143"/>
    </location>
    <ligand>
        <name>IMP</name>
        <dbReference type="ChEBI" id="CHEBI:58053"/>
        <note>ligand shared between dimeric partners</note>
    </ligand>
</feature>
<dbReference type="FunFam" id="3.90.170.10:FF:000001">
    <property type="entry name" value="Adenylosuccinate synthetase"/>
    <property type="match status" value="1"/>
</dbReference>
<dbReference type="EMBL" id="GG693879">
    <property type="protein sequence ID" value="EES52150.1"/>
    <property type="molecule type" value="Genomic_DNA"/>
</dbReference>
<name>C6HYW4_9BACT</name>
<feature type="active site" description="Proton donor" evidence="8">
    <location>
        <position position="41"/>
    </location>
</feature>
<keyword evidence="7 8" id="KW-0342">GTP-binding</keyword>
<evidence type="ECO:0000256" key="8">
    <source>
        <dbReference type="HAMAP-Rule" id="MF_00011"/>
    </source>
</evidence>
<evidence type="ECO:0000313" key="11">
    <source>
        <dbReference type="EMBL" id="EES52150.1"/>
    </source>
</evidence>
<feature type="binding site" evidence="8">
    <location>
        <begin position="12"/>
        <end position="18"/>
    </location>
    <ligand>
        <name>GTP</name>
        <dbReference type="ChEBI" id="CHEBI:37565"/>
    </ligand>
</feature>
<evidence type="ECO:0000256" key="10">
    <source>
        <dbReference type="RuleBase" id="RU000520"/>
    </source>
</evidence>
<keyword evidence="2 8" id="KW-0436">Ligase</keyword>
<evidence type="ECO:0000256" key="9">
    <source>
        <dbReference type="PROSITE-ProRule" id="PRU10134"/>
    </source>
</evidence>